<evidence type="ECO:0000313" key="2">
    <source>
        <dbReference type="EMBL" id="QPC85160.1"/>
    </source>
</evidence>
<dbReference type="InterPro" id="IPR050765">
    <property type="entry name" value="Riboflavin_Biosynth_HTPR"/>
</dbReference>
<dbReference type="RefSeq" id="WP_195173223.1">
    <property type="nucleotide sequence ID" value="NZ_CP062983.1"/>
</dbReference>
<proteinExistence type="predicted"/>
<protein>
    <submittedName>
        <fullName evidence="2">Dihydrofolate reductase</fullName>
    </submittedName>
</protein>
<dbReference type="Proteomes" id="UP000594468">
    <property type="component" value="Chromosome"/>
</dbReference>
<feature type="domain" description="Bacterial bifunctional deaminase-reductase C-terminal" evidence="1">
    <location>
        <begin position="2"/>
        <end position="169"/>
    </location>
</feature>
<gene>
    <name evidence="2" type="ORF">G4Y79_08905</name>
</gene>
<dbReference type="Pfam" id="PF01872">
    <property type="entry name" value="RibD_C"/>
    <property type="match status" value="1"/>
</dbReference>
<keyword evidence="3" id="KW-1185">Reference proteome</keyword>
<dbReference type="SUPFAM" id="SSF53597">
    <property type="entry name" value="Dihydrofolate reductase-like"/>
    <property type="match status" value="1"/>
</dbReference>
<dbReference type="GO" id="GO:0008703">
    <property type="term" value="F:5-amino-6-(5-phosphoribosylamino)uracil reductase activity"/>
    <property type="evidence" value="ECO:0007669"/>
    <property type="project" value="InterPro"/>
</dbReference>
<name>A0A7S8EDV2_9CHLR</name>
<dbReference type="InterPro" id="IPR002734">
    <property type="entry name" value="RibDG_C"/>
</dbReference>
<dbReference type="InterPro" id="IPR024072">
    <property type="entry name" value="DHFR-like_dom_sf"/>
</dbReference>
<dbReference type="KEGG" id="pmet:G4Y79_08905"/>
<dbReference type="PANTHER" id="PTHR38011:SF11">
    <property type="entry name" value="2,5-DIAMINO-6-RIBOSYLAMINO-4(3H)-PYRIMIDINONE 5'-PHOSPHATE REDUCTASE"/>
    <property type="match status" value="1"/>
</dbReference>
<reference evidence="2 3" key="1">
    <citation type="submission" date="2020-02" db="EMBL/GenBank/DDBJ databases">
        <authorList>
            <person name="Zheng R.K."/>
            <person name="Sun C.M."/>
        </authorList>
    </citation>
    <scope>NUCLEOTIDE SEQUENCE [LARGE SCALE GENOMIC DNA]</scope>
    <source>
        <strain evidence="3">rifampicinis</strain>
    </source>
</reference>
<dbReference type="Gene3D" id="3.40.430.10">
    <property type="entry name" value="Dihydrofolate Reductase, subunit A"/>
    <property type="match status" value="1"/>
</dbReference>
<dbReference type="PANTHER" id="PTHR38011">
    <property type="entry name" value="DIHYDROFOLATE REDUCTASE FAMILY PROTEIN (AFU_ORTHOLOGUE AFUA_8G06820)"/>
    <property type="match status" value="1"/>
</dbReference>
<accession>A0A7S8EDV2</accession>
<organism evidence="2 3">
    <name type="scientific">Phototrophicus methaneseepsis</name>
    <dbReference type="NCBI Taxonomy" id="2710758"/>
    <lineage>
        <taxon>Bacteria</taxon>
        <taxon>Bacillati</taxon>
        <taxon>Chloroflexota</taxon>
        <taxon>Candidatus Thermofontia</taxon>
        <taxon>Phototrophicales</taxon>
        <taxon>Phototrophicaceae</taxon>
        <taxon>Phototrophicus</taxon>
    </lineage>
</organism>
<dbReference type="EMBL" id="CP062983">
    <property type="protein sequence ID" value="QPC85160.1"/>
    <property type="molecule type" value="Genomic_DNA"/>
</dbReference>
<evidence type="ECO:0000259" key="1">
    <source>
        <dbReference type="Pfam" id="PF01872"/>
    </source>
</evidence>
<dbReference type="AlphaFoldDB" id="A0A7S8EDV2"/>
<dbReference type="GO" id="GO:0009231">
    <property type="term" value="P:riboflavin biosynthetic process"/>
    <property type="evidence" value="ECO:0007669"/>
    <property type="project" value="InterPro"/>
</dbReference>
<evidence type="ECO:0000313" key="3">
    <source>
        <dbReference type="Proteomes" id="UP000594468"/>
    </source>
</evidence>
<sequence length="180" mass="20096">MRKLVVTEFLSLDGVMDAPAWTAPYWNDEIANFKGEESLSSDALLLGRITYEGFAQAWPDSEDEGAEYFNGVRKYVVSTTLDHAEWNNSVLIKDNIVEEIAKLKQQEGQNIIVHGSGALVQTLMEHDLVDVYRLLVYPVVVGQGKRLFKDGAQARLNLVESRSFGTGVTALVYEPVRDES</sequence>